<evidence type="ECO:0000313" key="2">
    <source>
        <dbReference type="Proteomes" id="UP000309061"/>
    </source>
</evidence>
<dbReference type="OrthoDB" id="7306418at2"/>
<name>A0A6B8KIA8_9HYPH</name>
<dbReference type="EMBL" id="CP046052">
    <property type="protein sequence ID" value="QGM46655.1"/>
    <property type="molecule type" value="Genomic_DNA"/>
</dbReference>
<sequence>MQLANDEITIKLGQEFIALRPTLRNALRLARREGSFASVTQDVLDGSLTAARDIIITNYCVPFLEQKIMDAGLENLKEPLLAYLFLCTGIDVDADEQSSNNASTVSFEEHLAGLYRIATGWIGWPPNVALDATPAEVLEAYKGRTDMLKAIFGDPNETKQNGMSLDQKVSSVMQSFGAKKVTREGVAI</sequence>
<keyword evidence="2" id="KW-1185">Reference proteome</keyword>
<proteinExistence type="predicted"/>
<accession>A0A6B8KIA8</accession>
<dbReference type="RefSeq" id="WP_136496879.1">
    <property type="nucleotide sequence ID" value="NZ_CP046052.1"/>
</dbReference>
<dbReference type="Proteomes" id="UP000309061">
    <property type="component" value="Chromosome"/>
</dbReference>
<protein>
    <submittedName>
        <fullName evidence="1">Uncharacterized protein</fullName>
    </submittedName>
</protein>
<evidence type="ECO:0000313" key="1">
    <source>
        <dbReference type="EMBL" id="QGM46655.1"/>
    </source>
</evidence>
<reference evidence="1 2" key="1">
    <citation type="submission" date="2019-11" db="EMBL/GenBank/DDBJ databases">
        <title>The genome sequence of Methylocystis heyeri.</title>
        <authorList>
            <person name="Oshkin I.Y."/>
            <person name="Miroshnikov K."/>
            <person name="Dedysh S.N."/>
        </authorList>
    </citation>
    <scope>NUCLEOTIDE SEQUENCE [LARGE SCALE GENOMIC DNA]</scope>
    <source>
        <strain evidence="1 2">H2</strain>
    </source>
</reference>
<dbReference type="KEGG" id="mhey:H2LOC_013665"/>
<organism evidence="1 2">
    <name type="scientific">Methylocystis heyeri</name>
    <dbReference type="NCBI Taxonomy" id="391905"/>
    <lineage>
        <taxon>Bacteria</taxon>
        <taxon>Pseudomonadati</taxon>
        <taxon>Pseudomonadota</taxon>
        <taxon>Alphaproteobacteria</taxon>
        <taxon>Hyphomicrobiales</taxon>
        <taxon>Methylocystaceae</taxon>
        <taxon>Methylocystis</taxon>
    </lineage>
</organism>
<dbReference type="AlphaFoldDB" id="A0A6B8KIA8"/>
<gene>
    <name evidence="1" type="ORF">H2LOC_013665</name>
</gene>